<protein>
    <submittedName>
        <fullName evidence="2">Uncharacterized protein</fullName>
    </submittedName>
</protein>
<gene>
    <name evidence="2" type="ORF">DLM85_05170</name>
</gene>
<dbReference type="EMBL" id="QHKM01000001">
    <property type="protein sequence ID" value="RAK70240.1"/>
    <property type="molecule type" value="Genomic_DNA"/>
</dbReference>
<dbReference type="AlphaFoldDB" id="A0A328BSH7"/>
<accession>A0A328BSH7</accession>
<organism evidence="2 3">
    <name type="scientific">Hymenobacter edaphi</name>
    <dbReference type="NCBI Taxonomy" id="2211146"/>
    <lineage>
        <taxon>Bacteria</taxon>
        <taxon>Pseudomonadati</taxon>
        <taxon>Bacteroidota</taxon>
        <taxon>Cytophagia</taxon>
        <taxon>Cytophagales</taxon>
        <taxon>Hymenobacteraceae</taxon>
        <taxon>Hymenobacter</taxon>
    </lineage>
</organism>
<dbReference type="RefSeq" id="WP_111476974.1">
    <property type="nucleotide sequence ID" value="NZ_QHKM01000001.1"/>
</dbReference>
<dbReference type="Proteomes" id="UP000248553">
    <property type="component" value="Unassembled WGS sequence"/>
</dbReference>
<evidence type="ECO:0000313" key="3">
    <source>
        <dbReference type="Proteomes" id="UP000248553"/>
    </source>
</evidence>
<evidence type="ECO:0000313" key="2">
    <source>
        <dbReference type="EMBL" id="RAK70240.1"/>
    </source>
</evidence>
<reference evidence="3" key="1">
    <citation type="submission" date="2018-05" db="EMBL/GenBank/DDBJ databases">
        <authorList>
            <person name="Nie L."/>
        </authorList>
    </citation>
    <scope>NUCLEOTIDE SEQUENCE [LARGE SCALE GENOMIC DNA]</scope>
    <source>
        <strain evidence="3">NL</strain>
    </source>
</reference>
<evidence type="ECO:0000256" key="1">
    <source>
        <dbReference type="SAM" id="MobiDB-lite"/>
    </source>
</evidence>
<name>A0A328BSH7_9BACT</name>
<keyword evidence="3" id="KW-1185">Reference proteome</keyword>
<proteinExistence type="predicted"/>
<feature type="compositionally biased region" description="Basic and acidic residues" evidence="1">
    <location>
        <begin position="7"/>
        <end position="18"/>
    </location>
</feature>
<sequence length="187" mass="20610">MNSYHSRRIDFETARGGRPDSSASFTYSSFTDSPPTEWVREYQQQPLASLSQLLWYTLDGNLAIIVNGQVSIEEEYFPLFQFANLLAGWLCSRPADGVESSLVVDDYEHSAKLSLVQQDGVVSMCWPVPTKRWWPAAEGVAAPIVSVACIPEAAFVAASSAFIQQLQVDVAEQLGLDMSPLLPKASY</sequence>
<feature type="region of interest" description="Disordered" evidence="1">
    <location>
        <begin position="1"/>
        <end position="26"/>
    </location>
</feature>
<comment type="caution">
    <text evidence="2">The sequence shown here is derived from an EMBL/GenBank/DDBJ whole genome shotgun (WGS) entry which is preliminary data.</text>
</comment>